<accession>A0A162PQQ0</accession>
<dbReference type="Gene3D" id="2.70.50.70">
    <property type="match status" value="1"/>
</dbReference>
<keyword evidence="10" id="KW-1015">Disulfide bond</keyword>
<sequence length="227" mass="23581">MKTSATLAVLGAVGTALGHATFQQLWVGSQDQKSACARLPLSNSPVTDVTSNDLRCNVGGATAGSKVSVEMHQQPNDRSCDTEAIGGNHYGPVMVYLSKVADATTADGSSAFFKIAEYGYTPEDKVWGTDVLNKNCGKFEVTIPAGLAPGDYLLRAEAIALHAASQPNGAQFYMTCYQIRVTGGGSASPVGVKFPGAYNAADPGIQVDIWGNGFSQYIIPGPAVASV</sequence>
<evidence type="ECO:0000256" key="2">
    <source>
        <dbReference type="ARBA" id="ARBA00004613"/>
    </source>
</evidence>
<evidence type="ECO:0000256" key="6">
    <source>
        <dbReference type="ARBA" id="ARBA00023001"/>
    </source>
</evidence>
<gene>
    <name evidence="17" type="ORF">CI238_03908</name>
</gene>
<evidence type="ECO:0000256" key="14">
    <source>
        <dbReference type="ARBA" id="ARBA00045077"/>
    </source>
</evidence>
<keyword evidence="7" id="KW-0560">Oxidoreductase</keyword>
<proteinExistence type="inferred from homology"/>
<evidence type="ECO:0000256" key="5">
    <source>
        <dbReference type="ARBA" id="ARBA00022729"/>
    </source>
</evidence>
<keyword evidence="18" id="KW-1185">Reference proteome</keyword>
<keyword evidence="3" id="KW-0964">Secreted</keyword>
<dbReference type="AlphaFoldDB" id="A0A162PQQ0"/>
<dbReference type="PANTHER" id="PTHR33353:SF9">
    <property type="entry name" value="ENDOGLUCANASE II"/>
    <property type="match status" value="1"/>
</dbReference>
<dbReference type="PANTHER" id="PTHR33353">
    <property type="entry name" value="PUTATIVE (AFU_ORTHOLOGUE AFUA_1G12560)-RELATED"/>
    <property type="match status" value="1"/>
</dbReference>
<dbReference type="GO" id="GO:0030245">
    <property type="term" value="P:cellulose catabolic process"/>
    <property type="evidence" value="ECO:0007669"/>
    <property type="project" value="UniProtKB-KW"/>
</dbReference>
<dbReference type="InterPro" id="IPR005103">
    <property type="entry name" value="AA9_LPMO"/>
</dbReference>
<dbReference type="CDD" id="cd21175">
    <property type="entry name" value="LPMO_AA9"/>
    <property type="match status" value="1"/>
</dbReference>
<evidence type="ECO:0000256" key="4">
    <source>
        <dbReference type="ARBA" id="ARBA00022723"/>
    </source>
</evidence>
<dbReference type="Pfam" id="PF03443">
    <property type="entry name" value="AA9"/>
    <property type="match status" value="1"/>
</dbReference>
<dbReference type="STRING" id="1573173.A0A162PQQ0"/>
<feature type="domain" description="Auxiliary Activity family 9 catalytic" evidence="16">
    <location>
        <begin position="19"/>
        <end position="211"/>
    </location>
</feature>
<comment type="similarity">
    <text evidence="13">Belongs to the polysaccharide monooxygenase AA9 family.</text>
</comment>
<evidence type="ECO:0000256" key="13">
    <source>
        <dbReference type="ARBA" id="ARBA00044502"/>
    </source>
</evidence>
<evidence type="ECO:0000256" key="15">
    <source>
        <dbReference type="ARBA" id="ARBA00047174"/>
    </source>
</evidence>
<comment type="catalytic activity">
    <reaction evidence="14">
        <text>[(1-&gt;4)-beta-D-glucosyl]n+m + reduced acceptor + O2 = 4-dehydro-beta-D-glucosyl-[(1-&gt;4)-beta-D-glucosyl]n-1 + [(1-&gt;4)-beta-D-glucosyl]m + acceptor + H2O.</text>
        <dbReference type="EC" id="1.14.99.56"/>
    </reaction>
</comment>
<keyword evidence="17" id="KW-0378">Hydrolase</keyword>
<keyword evidence="12" id="KW-0624">Polysaccharide degradation</keyword>
<protein>
    <recommendedName>
        <fullName evidence="15">lytic cellulose monooxygenase (C4-dehydrogenating)</fullName>
        <ecNumber evidence="15">1.14.99.56</ecNumber>
    </recommendedName>
</protein>
<dbReference type="GO" id="GO:0046872">
    <property type="term" value="F:metal ion binding"/>
    <property type="evidence" value="ECO:0007669"/>
    <property type="project" value="UniProtKB-KW"/>
</dbReference>
<dbReference type="GO" id="GO:0016787">
    <property type="term" value="F:hydrolase activity"/>
    <property type="evidence" value="ECO:0007669"/>
    <property type="project" value="UniProtKB-KW"/>
</dbReference>
<keyword evidence="11" id="KW-0119">Carbohydrate metabolism</keyword>
<evidence type="ECO:0000313" key="18">
    <source>
        <dbReference type="Proteomes" id="UP000076584"/>
    </source>
</evidence>
<keyword evidence="5" id="KW-0732">Signal</keyword>
<evidence type="ECO:0000259" key="16">
    <source>
        <dbReference type="Pfam" id="PF03443"/>
    </source>
</evidence>
<evidence type="ECO:0000256" key="7">
    <source>
        <dbReference type="ARBA" id="ARBA00023002"/>
    </source>
</evidence>
<comment type="subcellular location">
    <subcellularLocation>
        <location evidence="2">Secreted</location>
    </subcellularLocation>
</comment>
<dbReference type="InterPro" id="IPR049892">
    <property type="entry name" value="AA9"/>
</dbReference>
<comment type="caution">
    <text evidence="17">The sequence shown here is derived from an EMBL/GenBank/DDBJ whole genome shotgun (WGS) entry which is preliminary data.</text>
</comment>
<organism evidence="17 18">
    <name type="scientific">Colletotrichum incanum</name>
    <name type="common">Soybean anthracnose fungus</name>
    <dbReference type="NCBI Taxonomy" id="1573173"/>
    <lineage>
        <taxon>Eukaryota</taxon>
        <taxon>Fungi</taxon>
        <taxon>Dikarya</taxon>
        <taxon>Ascomycota</taxon>
        <taxon>Pezizomycotina</taxon>
        <taxon>Sordariomycetes</taxon>
        <taxon>Hypocreomycetidae</taxon>
        <taxon>Glomerellales</taxon>
        <taxon>Glomerellaceae</taxon>
        <taxon>Colletotrichum</taxon>
        <taxon>Colletotrichum spaethianum species complex</taxon>
    </lineage>
</organism>
<dbReference type="GO" id="GO:0005576">
    <property type="term" value="C:extracellular region"/>
    <property type="evidence" value="ECO:0007669"/>
    <property type="project" value="UniProtKB-SubCell"/>
</dbReference>
<evidence type="ECO:0000256" key="8">
    <source>
        <dbReference type="ARBA" id="ARBA00023008"/>
    </source>
</evidence>
<dbReference type="GO" id="GO:0004497">
    <property type="term" value="F:monooxygenase activity"/>
    <property type="evidence" value="ECO:0007669"/>
    <property type="project" value="UniProtKB-KW"/>
</dbReference>
<keyword evidence="4" id="KW-0479">Metal-binding</keyword>
<dbReference type="Proteomes" id="UP000076584">
    <property type="component" value="Unassembled WGS sequence"/>
</dbReference>
<reference evidence="17 18" key="1">
    <citation type="submission" date="2015-06" db="EMBL/GenBank/DDBJ databases">
        <title>Survival trade-offs in plant roots during colonization by closely related pathogenic and mutualistic fungi.</title>
        <authorList>
            <person name="Hacquard S."/>
            <person name="Kracher B."/>
            <person name="Hiruma K."/>
            <person name="Weinman A."/>
            <person name="Muench P."/>
            <person name="Garrido Oter R."/>
            <person name="Ver Loren van Themaat E."/>
            <person name="Dallerey J.-F."/>
            <person name="Damm U."/>
            <person name="Henrissat B."/>
            <person name="Lespinet O."/>
            <person name="Thon M."/>
            <person name="Kemen E."/>
            <person name="McHardy A.C."/>
            <person name="Schulze-Lefert P."/>
            <person name="O'Connell R.J."/>
        </authorList>
    </citation>
    <scope>NUCLEOTIDE SEQUENCE [LARGE SCALE GENOMIC DNA]</scope>
    <source>
        <strain evidence="17 18">MAFF 238704</strain>
    </source>
</reference>
<keyword evidence="8" id="KW-0186">Copper</keyword>
<evidence type="ECO:0000256" key="12">
    <source>
        <dbReference type="ARBA" id="ARBA00023326"/>
    </source>
</evidence>
<dbReference type="EMBL" id="LFIW01000229">
    <property type="protein sequence ID" value="KZL87469.1"/>
    <property type="molecule type" value="Genomic_DNA"/>
</dbReference>
<evidence type="ECO:0000256" key="3">
    <source>
        <dbReference type="ARBA" id="ARBA00022525"/>
    </source>
</evidence>
<keyword evidence="6" id="KW-0136">Cellulose degradation</keyword>
<comment type="cofactor">
    <cofactor evidence="1">
        <name>Cu(2+)</name>
        <dbReference type="ChEBI" id="CHEBI:29036"/>
    </cofactor>
</comment>
<dbReference type="EC" id="1.14.99.56" evidence="15"/>
<keyword evidence="9" id="KW-0503">Monooxygenase</keyword>
<evidence type="ECO:0000256" key="10">
    <source>
        <dbReference type="ARBA" id="ARBA00023157"/>
    </source>
</evidence>
<dbReference type="OrthoDB" id="3238762at2759"/>
<name>A0A162PQQ0_COLIC</name>
<evidence type="ECO:0000256" key="9">
    <source>
        <dbReference type="ARBA" id="ARBA00023033"/>
    </source>
</evidence>
<evidence type="ECO:0000256" key="1">
    <source>
        <dbReference type="ARBA" id="ARBA00001973"/>
    </source>
</evidence>
<evidence type="ECO:0000256" key="11">
    <source>
        <dbReference type="ARBA" id="ARBA00023277"/>
    </source>
</evidence>
<evidence type="ECO:0000313" key="17">
    <source>
        <dbReference type="EMBL" id="KZL87469.1"/>
    </source>
</evidence>